<dbReference type="PANTHER" id="PTHR42759:SF7">
    <property type="entry name" value="DENITRIFICATION REGULATORY PROTEIN NIRQ"/>
    <property type="match status" value="1"/>
</dbReference>
<comment type="caution">
    <text evidence="6">The sequence shown here is derived from an EMBL/GenBank/DDBJ whole genome shotgun (WGS) entry which is preliminary data.</text>
</comment>
<evidence type="ECO:0000313" key="7">
    <source>
        <dbReference type="Proteomes" id="UP001172687"/>
    </source>
</evidence>
<evidence type="ECO:0000256" key="2">
    <source>
        <dbReference type="ARBA" id="ARBA00022741"/>
    </source>
</evidence>
<keyword evidence="3" id="KW-0067">ATP-binding</keyword>
<organism evidence="6 7">
    <name type="scientific">Mycolicibacterium austroafricanum</name>
    <name type="common">Mycobacterium austroafricanum</name>
    <dbReference type="NCBI Taxonomy" id="39687"/>
    <lineage>
        <taxon>Bacteria</taxon>
        <taxon>Bacillati</taxon>
        <taxon>Actinomycetota</taxon>
        <taxon>Actinomycetes</taxon>
        <taxon>Mycobacteriales</taxon>
        <taxon>Mycobacteriaceae</taxon>
        <taxon>Mycolicibacterium</taxon>
    </lineage>
</organism>
<evidence type="ECO:0000259" key="4">
    <source>
        <dbReference type="Pfam" id="PF07728"/>
    </source>
</evidence>
<proteinExistence type="inferred from homology"/>
<dbReference type="Pfam" id="PF08406">
    <property type="entry name" value="CbbQ_C"/>
    <property type="match status" value="1"/>
</dbReference>
<evidence type="ECO:0000256" key="1">
    <source>
        <dbReference type="ARBA" id="ARBA00009417"/>
    </source>
</evidence>
<dbReference type="InterPro" id="IPR013615">
    <property type="entry name" value="CbbQ_C"/>
</dbReference>
<name>A0ABT8HH17_MYCAO</name>
<dbReference type="InterPro" id="IPR027417">
    <property type="entry name" value="P-loop_NTPase"/>
</dbReference>
<gene>
    <name evidence="6" type="ORF">QYF68_19865</name>
</gene>
<keyword evidence="2" id="KW-0547">Nucleotide-binding</keyword>
<dbReference type="SUPFAM" id="SSF52540">
    <property type="entry name" value="P-loop containing nucleoside triphosphate hydrolases"/>
    <property type="match status" value="1"/>
</dbReference>
<dbReference type="EMBL" id="JAUHTC010000065">
    <property type="protein sequence ID" value="MDN4520056.1"/>
    <property type="molecule type" value="Genomic_DNA"/>
</dbReference>
<accession>A0ABT8HH17</accession>
<reference evidence="6" key="1">
    <citation type="submission" date="2023-07" db="EMBL/GenBank/DDBJ databases">
        <title>Degradation of tert-butanol by M. austroafricanum TBA100.</title>
        <authorList>
            <person name="Helbich S."/>
            <person name="Vainshtein Y."/>
        </authorList>
    </citation>
    <scope>NUCLEOTIDE SEQUENCE</scope>
    <source>
        <strain evidence="6">TBA100</strain>
    </source>
</reference>
<protein>
    <submittedName>
        <fullName evidence="6">CbbQ/NirQ/NorQ/GpvN family protein</fullName>
    </submittedName>
</protein>
<dbReference type="InterPro" id="IPR050764">
    <property type="entry name" value="CbbQ/NirQ/NorQ/GpvN"/>
</dbReference>
<keyword evidence="7" id="KW-1185">Reference proteome</keyword>
<dbReference type="Proteomes" id="UP001172687">
    <property type="component" value="Unassembled WGS sequence"/>
</dbReference>
<feature type="domain" description="CbbQ/NirQ/NorQ C-terminal" evidence="5">
    <location>
        <begin position="172"/>
        <end position="255"/>
    </location>
</feature>
<evidence type="ECO:0000256" key="3">
    <source>
        <dbReference type="ARBA" id="ARBA00022840"/>
    </source>
</evidence>
<dbReference type="PANTHER" id="PTHR42759">
    <property type="entry name" value="MOXR FAMILY PROTEIN"/>
    <property type="match status" value="1"/>
</dbReference>
<dbReference type="Gene3D" id="3.40.50.300">
    <property type="entry name" value="P-loop containing nucleotide triphosphate hydrolases"/>
    <property type="match status" value="1"/>
</dbReference>
<dbReference type="InterPro" id="IPR011704">
    <property type="entry name" value="ATPase_dyneun-rel_AAA"/>
</dbReference>
<sequence length="267" mass="28797">MTEQTYLANGNEVRLFEQACRQRLPVMLTGPTGCGKTRLVEHMGLLLGRPVVTISCHDDLTSSDLVGRFIVTGGDVVWTDGPLTRAVKAGAICYLDEVVEARHDSLAVLHSLTDHRRTLYLDRAGEVVRAPEAFMLVCSYNPAYRSSLKELKPSFRQRFVTLPMCYLPPDREAEVIVAEAGIGLPTAQRLVRCATAIRTADEAFHFEPPSTRVLVTAAHLIAAGASELEAAEACVLAPLSSDGGVSEGLREVAAASLADADSPNPNR</sequence>
<dbReference type="Pfam" id="PF07728">
    <property type="entry name" value="AAA_5"/>
    <property type="match status" value="1"/>
</dbReference>
<feature type="domain" description="ATPase dynein-related AAA" evidence="4">
    <location>
        <begin position="25"/>
        <end position="159"/>
    </location>
</feature>
<evidence type="ECO:0000259" key="5">
    <source>
        <dbReference type="Pfam" id="PF08406"/>
    </source>
</evidence>
<dbReference type="RefSeq" id="WP_208674038.1">
    <property type="nucleotide sequence ID" value="NZ_CP070380.1"/>
</dbReference>
<comment type="similarity">
    <text evidence="1">Belongs to the CbbQ/NirQ/NorQ/GpvN family.</text>
</comment>
<evidence type="ECO:0000313" key="6">
    <source>
        <dbReference type="EMBL" id="MDN4520056.1"/>
    </source>
</evidence>